<dbReference type="GO" id="GO:0003700">
    <property type="term" value="F:DNA-binding transcription factor activity"/>
    <property type="evidence" value="ECO:0007669"/>
    <property type="project" value="InterPro"/>
</dbReference>
<dbReference type="Pfam" id="PF12802">
    <property type="entry name" value="MarR_2"/>
    <property type="match status" value="1"/>
</dbReference>
<dbReference type="PANTHER" id="PTHR42756">
    <property type="entry name" value="TRANSCRIPTIONAL REGULATOR, MARR"/>
    <property type="match status" value="1"/>
</dbReference>
<evidence type="ECO:0000313" key="4">
    <source>
        <dbReference type="EMBL" id="EGG30231.1"/>
    </source>
</evidence>
<organism evidence="4 5">
    <name type="scientific">Aequoribacter fuscus</name>
    <dbReference type="NCBI Taxonomy" id="2518989"/>
    <lineage>
        <taxon>Bacteria</taxon>
        <taxon>Pseudomonadati</taxon>
        <taxon>Pseudomonadota</taxon>
        <taxon>Gammaproteobacteria</taxon>
        <taxon>Cellvibrionales</taxon>
        <taxon>Halieaceae</taxon>
        <taxon>Aequoribacter</taxon>
    </lineage>
</organism>
<evidence type="ECO:0000313" key="5">
    <source>
        <dbReference type="Proteomes" id="UP000005615"/>
    </source>
</evidence>
<evidence type="ECO:0000256" key="1">
    <source>
        <dbReference type="ARBA" id="ARBA00023015"/>
    </source>
</evidence>
<name>F3L0C1_9GAMM</name>
<dbReference type="GO" id="GO:0003677">
    <property type="term" value="F:DNA binding"/>
    <property type="evidence" value="ECO:0007669"/>
    <property type="project" value="UniProtKB-KW"/>
</dbReference>
<accession>F3L0C1</accession>
<keyword evidence="3" id="KW-0804">Transcription</keyword>
<dbReference type="InterPro" id="IPR036390">
    <property type="entry name" value="WH_DNA-bd_sf"/>
</dbReference>
<dbReference type="SUPFAM" id="SSF46785">
    <property type="entry name" value="Winged helix' DNA-binding domain"/>
    <property type="match status" value="1"/>
</dbReference>
<keyword evidence="2" id="KW-0238">DNA-binding</keyword>
<evidence type="ECO:0000256" key="3">
    <source>
        <dbReference type="ARBA" id="ARBA00023163"/>
    </source>
</evidence>
<proteinExistence type="predicted"/>
<dbReference type="SMART" id="SM00347">
    <property type="entry name" value="HTH_MARR"/>
    <property type="match status" value="1"/>
</dbReference>
<dbReference type="STRING" id="2518989.IMCC3088_837"/>
<dbReference type="Gene3D" id="1.10.10.10">
    <property type="entry name" value="Winged helix-like DNA-binding domain superfamily/Winged helix DNA-binding domain"/>
    <property type="match status" value="1"/>
</dbReference>
<comment type="caution">
    <text evidence="4">The sequence shown here is derived from an EMBL/GenBank/DDBJ whole genome shotgun (WGS) entry which is preliminary data.</text>
</comment>
<dbReference type="PANTHER" id="PTHR42756:SF1">
    <property type="entry name" value="TRANSCRIPTIONAL REPRESSOR OF EMRAB OPERON"/>
    <property type="match status" value="1"/>
</dbReference>
<dbReference type="InterPro" id="IPR000835">
    <property type="entry name" value="HTH_MarR-typ"/>
</dbReference>
<dbReference type="eggNOG" id="COG1846">
    <property type="taxonomic scope" value="Bacteria"/>
</dbReference>
<reference evidence="4 5" key="1">
    <citation type="journal article" date="2011" name="J. Bacteriol.">
        <title>Genome sequence of strain IMCC3088, a proteorhodopsin-containing marine bacterium belonging to the OM60/NOR5 clade.</title>
        <authorList>
            <person name="Jang Y."/>
            <person name="Oh H.M."/>
            <person name="Kang I."/>
            <person name="Lee K."/>
            <person name="Yang S.J."/>
            <person name="Cho J.C."/>
        </authorList>
    </citation>
    <scope>NUCLEOTIDE SEQUENCE [LARGE SCALE GENOMIC DNA]</scope>
    <source>
        <strain evidence="4 5">IMCC3088</strain>
    </source>
</reference>
<dbReference type="EMBL" id="AEIG01000020">
    <property type="protein sequence ID" value="EGG30231.1"/>
    <property type="molecule type" value="Genomic_DNA"/>
</dbReference>
<evidence type="ECO:0000256" key="2">
    <source>
        <dbReference type="ARBA" id="ARBA00023125"/>
    </source>
</evidence>
<keyword evidence="1" id="KW-0805">Transcription regulation</keyword>
<dbReference type="PRINTS" id="PR00598">
    <property type="entry name" value="HTHMARR"/>
</dbReference>
<sequence>MPMPRSTVNFVPSSLGFLLNDISRTFRRHFDVKMAEYGLTQAQWRALLIMATREGCTQRELSDALDVQPISIARLLDRMVKGGWVKREPCPNDRRAHRLYLTSQCDPILEVAKAASQEILGRAYQGISDAELAQLLATLERIKNNLDQTS</sequence>
<dbReference type="PROSITE" id="PS50995">
    <property type="entry name" value="HTH_MARR_2"/>
    <property type="match status" value="1"/>
</dbReference>
<keyword evidence="5" id="KW-1185">Reference proteome</keyword>
<dbReference type="Proteomes" id="UP000005615">
    <property type="component" value="Unassembled WGS sequence"/>
</dbReference>
<dbReference type="AlphaFoldDB" id="F3L0C1"/>
<dbReference type="InterPro" id="IPR036388">
    <property type="entry name" value="WH-like_DNA-bd_sf"/>
</dbReference>
<protein>
    <submittedName>
        <fullName evidence="4">Transcriptional regulator, MarR family</fullName>
    </submittedName>
</protein>
<gene>
    <name evidence="4" type="ORF">IMCC3088_837</name>
</gene>